<dbReference type="HOGENOM" id="CLU_1934192_0_0_7"/>
<feature type="compositionally biased region" description="Pro residues" evidence="1">
    <location>
        <begin position="9"/>
        <end position="22"/>
    </location>
</feature>
<accession>W4L9P2</accession>
<dbReference type="AlphaFoldDB" id="W4L9P2"/>
<organism evidence="2 3">
    <name type="scientific">Entotheonella factor</name>
    <dbReference type="NCBI Taxonomy" id="1429438"/>
    <lineage>
        <taxon>Bacteria</taxon>
        <taxon>Pseudomonadati</taxon>
        <taxon>Nitrospinota/Tectimicrobiota group</taxon>
        <taxon>Candidatus Tectimicrobiota</taxon>
        <taxon>Candidatus Entotheonellia</taxon>
        <taxon>Candidatus Entotheonellales</taxon>
        <taxon>Candidatus Entotheonellaceae</taxon>
        <taxon>Candidatus Entotheonella</taxon>
    </lineage>
</organism>
<evidence type="ECO:0000313" key="3">
    <source>
        <dbReference type="Proteomes" id="UP000019141"/>
    </source>
</evidence>
<sequence length="149" mass="16220">MAEHELNPLTPPPPEDVGPPSKPDAFEIEAPETQPSPKFIVLTVRVDNPSDQTGMLEMQGNFDTDYGIQVLTQEAYQQLGPGGISLTTNGQANPVFTFQTGKSTAWVEVNPEIQFALKLVENGEDGGLLMEKFSVSGRITDVELKYLGK</sequence>
<proteinExistence type="predicted"/>
<gene>
    <name evidence="2" type="ORF">ETSY1_35040</name>
</gene>
<name>W4L9P2_ENTF1</name>
<feature type="region of interest" description="Disordered" evidence="1">
    <location>
        <begin position="1"/>
        <end position="35"/>
    </location>
</feature>
<evidence type="ECO:0000256" key="1">
    <source>
        <dbReference type="SAM" id="MobiDB-lite"/>
    </source>
</evidence>
<comment type="caution">
    <text evidence="2">The sequence shown here is derived from an EMBL/GenBank/DDBJ whole genome shotgun (WGS) entry which is preliminary data.</text>
</comment>
<dbReference type="EMBL" id="AZHW01001072">
    <property type="protein sequence ID" value="ETW94405.1"/>
    <property type="molecule type" value="Genomic_DNA"/>
</dbReference>
<dbReference type="Proteomes" id="UP000019141">
    <property type="component" value="Unassembled WGS sequence"/>
</dbReference>
<protein>
    <submittedName>
        <fullName evidence="2">Uncharacterized protein</fullName>
    </submittedName>
</protein>
<keyword evidence="3" id="KW-1185">Reference proteome</keyword>
<reference evidence="2 3" key="1">
    <citation type="journal article" date="2014" name="Nature">
        <title>An environmental bacterial taxon with a large and distinct metabolic repertoire.</title>
        <authorList>
            <person name="Wilson M.C."/>
            <person name="Mori T."/>
            <person name="Ruckert C."/>
            <person name="Uria A.R."/>
            <person name="Helf M.J."/>
            <person name="Takada K."/>
            <person name="Gernert C."/>
            <person name="Steffens U.A."/>
            <person name="Heycke N."/>
            <person name="Schmitt S."/>
            <person name="Rinke C."/>
            <person name="Helfrich E.J."/>
            <person name="Brachmann A.O."/>
            <person name="Gurgui C."/>
            <person name="Wakimoto T."/>
            <person name="Kracht M."/>
            <person name="Crusemann M."/>
            <person name="Hentschel U."/>
            <person name="Abe I."/>
            <person name="Matsunaga S."/>
            <person name="Kalinowski J."/>
            <person name="Takeyama H."/>
            <person name="Piel J."/>
        </authorList>
    </citation>
    <scope>NUCLEOTIDE SEQUENCE [LARGE SCALE GENOMIC DNA]</scope>
    <source>
        <strain evidence="3">TSY1</strain>
    </source>
</reference>
<evidence type="ECO:0000313" key="2">
    <source>
        <dbReference type="EMBL" id="ETW94405.1"/>
    </source>
</evidence>